<accession>X0SEY2</accession>
<evidence type="ECO:0000313" key="1">
    <source>
        <dbReference type="EMBL" id="GAF79559.1"/>
    </source>
</evidence>
<sequence>RSQKGDEIMYYAETIEKIDSLNRKLDDIWGHL</sequence>
<proteinExistence type="predicted"/>
<gene>
    <name evidence="1" type="ORF">S01H1_08843</name>
</gene>
<dbReference type="EMBL" id="BARS01004524">
    <property type="protein sequence ID" value="GAF79559.1"/>
    <property type="molecule type" value="Genomic_DNA"/>
</dbReference>
<comment type="caution">
    <text evidence="1">The sequence shown here is derived from an EMBL/GenBank/DDBJ whole genome shotgun (WGS) entry which is preliminary data.</text>
</comment>
<protein>
    <submittedName>
        <fullName evidence="1">Uncharacterized protein</fullName>
    </submittedName>
</protein>
<reference evidence="1" key="1">
    <citation type="journal article" date="2014" name="Front. Microbiol.">
        <title>High frequency of phylogenetically diverse reductive dehalogenase-homologous genes in deep subseafloor sedimentary metagenomes.</title>
        <authorList>
            <person name="Kawai M."/>
            <person name="Futagami T."/>
            <person name="Toyoda A."/>
            <person name="Takaki Y."/>
            <person name="Nishi S."/>
            <person name="Hori S."/>
            <person name="Arai W."/>
            <person name="Tsubouchi T."/>
            <person name="Morono Y."/>
            <person name="Uchiyama I."/>
            <person name="Ito T."/>
            <person name="Fujiyama A."/>
            <person name="Inagaki F."/>
            <person name="Takami H."/>
        </authorList>
    </citation>
    <scope>NUCLEOTIDE SEQUENCE</scope>
    <source>
        <strain evidence="1">Expedition CK06-06</strain>
    </source>
</reference>
<feature type="non-terminal residue" evidence="1">
    <location>
        <position position="1"/>
    </location>
</feature>
<organism evidence="1">
    <name type="scientific">marine sediment metagenome</name>
    <dbReference type="NCBI Taxonomy" id="412755"/>
    <lineage>
        <taxon>unclassified sequences</taxon>
        <taxon>metagenomes</taxon>
        <taxon>ecological metagenomes</taxon>
    </lineage>
</organism>
<dbReference type="AlphaFoldDB" id="X0SEY2"/>
<name>X0SEY2_9ZZZZ</name>